<proteinExistence type="predicted"/>
<dbReference type="EMBL" id="CAFBMO010000143">
    <property type="protein sequence ID" value="CAB4922711.1"/>
    <property type="molecule type" value="Genomic_DNA"/>
</dbReference>
<dbReference type="AlphaFoldDB" id="A0A6J7HNY1"/>
<evidence type="ECO:0000313" key="2">
    <source>
        <dbReference type="EMBL" id="CAB4922711.1"/>
    </source>
</evidence>
<reference evidence="2" key="1">
    <citation type="submission" date="2020-05" db="EMBL/GenBank/DDBJ databases">
        <authorList>
            <person name="Chiriac C."/>
            <person name="Salcher M."/>
            <person name="Ghai R."/>
            <person name="Kavagutti S V."/>
        </authorList>
    </citation>
    <scope>NUCLEOTIDE SEQUENCE</scope>
</reference>
<dbReference type="EMBL" id="CAEZVB010000155">
    <property type="protein sequence ID" value="CAB4634434.1"/>
    <property type="molecule type" value="Genomic_DNA"/>
</dbReference>
<protein>
    <submittedName>
        <fullName evidence="2">Unannotated protein</fullName>
    </submittedName>
</protein>
<evidence type="ECO:0000313" key="1">
    <source>
        <dbReference type="EMBL" id="CAB4634434.1"/>
    </source>
</evidence>
<gene>
    <name evidence="1" type="ORF">UFOPK1908_01668</name>
    <name evidence="2" type="ORF">UFOPK3576_01754</name>
</gene>
<sequence length="62" mass="6736">MLVTPTHLAGMRQMPVDLAEGHERLFGLNQELGQALDLCAPDVERPTYRTAQQSPVASDSAT</sequence>
<accession>A0A6J7HNY1</accession>
<name>A0A6J7HNY1_9ZZZZ</name>
<organism evidence="2">
    <name type="scientific">freshwater metagenome</name>
    <dbReference type="NCBI Taxonomy" id="449393"/>
    <lineage>
        <taxon>unclassified sequences</taxon>
        <taxon>metagenomes</taxon>
        <taxon>ecological metagenomes</taxon>
    </lineage>
</organism>